<feature type="transmembrane region" description="Helical" evidence="1">
    <location>
        <begin position="109"/>
        <end position="126"/>
    </location>
</feature>
<name>A0A368VHQ9_9ACTN</name>
<evidence type="ECO:0000256" key="1">
    <source>
        <dbReference type="SAM" id="Phobius"/>
    </source>
</evidence>
<dbReference type="RefSeq" id="WP_114453753.1">
    <property type="nucleotide sequence ID" value="NZ_QPJC01000009.1"/>
</dbReference>
<feature type="transmembrane region" description="Helical" evidence="1">
    <location>
        <begin position="133"/>
        <end position="155"/>
    </location>
</feature>
<dbReference type="Pfam" id="PF07331">
    <property type="entry name" value="TctB"/>
    <property type="match status" value="1"/>
</dbReference>
<proteinExistence type="predicted"/>
<accession>A0A368VHQ9</accession>
<protein>
    <submittedName>
        <fullName evidence="3">Putative tricarboxylic transport membrane protein</fullName>
    </submittedName>
</protein>
<dbReference type="AlphaFoldDB" id="A0A368VHQ9"/>
<feature type="domain" description="DUF1468" evidence="2">
    <location>
        <begin position="15"/>
        <end position="156"/>
    </location>
</feature>
<sequence>MNNEWLRGRAELGLAALVVLIGGLVLVNTATLETPATVNVVGPRVFPTVVGAVLLGIGVWLGIDVLRGGHGEPDAGEDVDLSRPSDWRAVASVGAAFFTHVALLRITGWLIAGAVLFWGVAVALGARRWLRAAGVAIVLSTVVYLVFSHLLGVSLPAGVFEGVL</sequence>
<keyword evidence="1" id="KW-0812">Transmembrane</keyword>
<evidence type="ECO:0000313" key="3">
    <source>
        <dbReference type="EMBL" id="RCW40928.1"/>
    </source>
</evidence>
<keyword evidence="1" id="KW-0472">Membrane</keyword>
<feature type="transmembrane region" description="Helical" evidence="1">
    <location>
        <begin position="44"/>
        <end position="66"/>
    </location>
</feature>
<reference evidence="3 4" key="1">
    <citation type="submission" date="2018-07" db="EMBL/GenBank/DDBJ databases">
        <title>Genomic Encyclopedia of Type Strains, Phase III (KMG-III): the genomes of soil and plant-associated and newly described type strains.</title>
        <authorList>
            <person name="Whitman W."/>
        </authorList>
    </citation>
    <scope>NUCLEOTIDE SEQUENCE [LARGE SCALE GENOMIC DNA]</scope>
    <source>
        <strain evidence="3 4">CECT 8575</strain>
    </source>
</reference>
<evidence type="ECO:0000259" key="2">
    <source>
        <dbReference type="Pfam" id="PF07331"/>
    </source>
</evidence>
<dbReference type="EMBL" id="QPJC01000009">
    <property type="protein sequence ID" value="RCW40928.1"/>
    <property type="molecule type" value="Genomic_DNA"/>
</dbReference>
<organism evidence="3 4">
    <name type="scientific">Halopolyspora algeriensis</name>
    <dbReference type="NCBI Taxonomy" id="1500506"/>
    <lineage>
        <taxon>Bacteria</taxon>
        <taxon>Bacillati</taxon>
        <taxon>Actinomycetota</taxon>
        <taxon>Actinomycetes</taxon>
        <taxon>Actinomycetes incertae sedis</taxon>
        <taxon>Halopolyspora</taxon>
    </lineage>
</organism>
<dbReference type="Proteomes" id="UP000253495">
    <property type="component" value="Unassembled WGS sequence"/>
</dbReference>
<gene>
    <name evidence="3" type="ORF">DFQ14_1095</name>
</gene>
<feature type="transmembrane region" description="Helical" evidence="1">
    <location>
        <begin position="12"/>
        <end position="32"/>
    </location>
</feature>
<evidence type="ECO:0000313" key="4">
    <source>
        <dbReference type="Proteomes" id="UP000253495"/>
    </source>
</evidence>
<keyword evidence="1" id="KW-1133">Transmembrane helix</keyword>
<keyword evidence="4" id="KW-1185">Reference proteome</keyword>
<dbReference type="InterPro" id="IPR009936">
    <property type="entry name" value="DUF1468"/>
</dbReference>
<dbReference type="OrthoDB" id="5119225at2"/>
<comment type="caution">
    <text evidence="3">The sequence shown here is derived from an EMBL/GenBank/DDBJ whole genome shotgun (WGS) entry which is preliminary data.</text>
</comment>